<dbReference type="EMBL" id="AP003963">
    <property type="protein sequence ID" value="BAC20019.1"/>
    <property type="molecule type" value="Genomic_DNA"/>
</dbReference>
<reference evidence="3" key="2">
    <citation type="submission" date="2002-05" db="EMBL/GenBank/DDBJ databases">
        <title>Oryza sativa nipponbare(GA3) genomic DNA, chromosome 7, BAC clone:OSJNBa0031C24.</title>
        <authorList>
            <person name="Sasaki T."/>
            <person name="Matsumoto T."/>
            <person name="Katayose Y."/>
        </authorList>
    </citation>
    <scope>NUCLEOTIDE SEQUENCE</scope>
</reference>
<feature type="compositionally biased region" description="Gly residues" evidence="1">
    <location>
        <begin position="1"/>
        <end position="10"/>
    </location>
</feature>
<sequence>MSHSRSGGGRFTAQTDKDGQTKRKLKALLHVQLGIETKGNLKHAFPSKETSKPDATESDSSLPVRLAVAGLTGLQPAV</sequence>
<reference evidence="2" key="1">
    <citation type="submission" date="2001-07" db="EMBL/GenBank/DDBJ databases">
        <title>Oryza sativa nipponbare(GA3) genomic DNA, chromosome 7, BAC clone:OJ1779_B07.</title>
        <authorList>
            <person name="Sasaki T."/>
            <person name="Matsumoto T."/>
            <person name="Yamamoto K."/>
        </authorList>
    </citation>
    <scope>NUCLEOTIDE SEQUENCE</scope>
</reference>
<reference evidence="4" key="4">
    <citation type="journal article" date="2008" name="Nucleic Acids Res.">
        <title>The rice annotation project database (RAP-DB): 2008 update.</title>
        <authorList>
            <consortium name="The rice annotation project (RAP)"/>
        </authorList>
    </citation>
    <scope>GENOME REANNOTATION</scope>
    <source>
        <strain evidence="4">cv. Nipponbare</strain>
    </source>
</reference>
<evidence type="ECO:0000313" key="2">
    <source>
        <dbReference type="EMBL" id="BAC20019.1"/>
    </source>
</evidence>
<gene>
    <name evidence="2" type="primary">OJ1779_B07.144</name>
    <name evidence="3" type="ORF">OSJNBa0031C24.101</name>
</gene>
<name>Q7F178_ORYSJ</name>
<dbReference type="Proteomes" id="UP000000763">
    <property type="component" value="Chromosome 7"/>
</dbReference>
<dbReference type="EMBL" id="AP005160">
    <property type="protein sequence ID" value="BAC20091.1"/>
    <property type="molecule type" value="Genomic_DNA"/>
</dbReference>
<organism evidence="2 4">
    <name type="scientific">Oryza sativa subsp. japonica</name>
    <name type="common">Rice</name>
    <dbReference type="NCBI Taxonomy" id="39947"/>
    <lineage>
        <taxon>Eukaryota</taxon>
        <taxon>Viridiplantae</taxon>
        <taxon>Streptophyta</taxon>
        <taxon>Embryophyta</taxon>
        <taxon>Tracheophyta</taxon>
        <taxon>Spermatophyta</taxon>
        <taxon>Magnoliopsida</taxon>
        <taxon>Liliopsida</taxon>
        <taxon>Poales</taxon>
        <taxon>Poaceae</taxon>
        <taxon>BOP clade</taxon>
        <taxon>Oryzoideae</taxon>
        <taxon>Oryzeae</taxon>
        <taxon>Oryzinae</taxon>
        <taxon>Oryza</taxon>
        <taxon>Oryza sativa</taxon>
    </lineage>
</organism>
<dbReference type="AlphaFoldDB" id="Q7F178"/>
<feature type="region of interest" description="Disordered" evidence="1">
    <location>
        <begin position="39"/>
        <end position="63"/>
    </location>
</feature>
<feature type="region of interest" description="Disordered" evidence="1">
    <location>
        <begin position="1"/>
        <end position="23"/>
    </location>
</feature>
<protein>
    <submittedName>
        <fullName evidence="2">Uncharacterized protein</fullName>
    </submittedName>
</protein>
<proteinExistence type="predicted"/>
<evidence type="ECO:0000313" key="4">
    <source>
        <dbReference type="Proteomes" id="UP000000763"/>
    </source>
</evidence>
<accession>Q7F178</accession>
<evidence type="ECO:0000256" key="1">
    <source>
        <dbReference type="SAM" id="MobiDB-lite"/>
    </source>
</evidence>
<reference evidence="4" key="3">
    <citation type="journal article" date="2005" name="Nature">
        <title>The map-based sequence of the rice genome.</title>
        <authorList>
            <consortium name="International rice genome sequencing project (IRGSP)"/>
            <person name="Matsumoto T."/>
            <person name="Wu J."/>
            <person name="Kanamori H."/>
            <person name="Katayose Y."/>
            <person name="Fujisawa M."/>
            <person name="Namiki N."/>
            <person name="Mizuno H."/>
            <person name="Yamamoto K."/>
            <person name="Antonio B.A."/>
            <person name="Baba T."/>
            <person name="Sakata K."/>
            <person name="Nagamura Y."/>
            <person name="Aoki H."/>
            <person name="Arikawa K."/>
            <person name="Arita K."/>
            <person name="Bito T."/>
            <person name="Chiden Y."/>
            <person name="Fujitsuka N."/>
            <person name="Fukunaka R."/>
            <person name="Hamada M."/>
            <person name="Harada C."/>
            <person name="Hayashi A."/>
            <person name="Hijishita S."/>
            <person name="Honda M."/>
            <person name="Hosokawa S."/>
            <person name="Ichikawa Y."/>
            <person name="Idonuma A."/>
            <person name="Iijima M."/>
            <person name="Ikeda M."/>
            <person name="Ikeno M."/>
            <person name="Ito K."/>
            <person name="Ito S."/>
            <person name="Ito T."/>
            <person name="Ito Y."/>
            <person name="Ito Y."/>
            <person name="Iwabuchi A."/>
            <person name="Kamiya K."/>
            <person name="Karasawa W."/>
            <person name="Kurita K."/>
            <person name="Katagiri S."/>
            <person name="Kikuta A."/>
            <person name="Kobayashi H."/>
            <person name="Kobayashi N."/>
            <person name="Machita K."/>
            <person name="Maehara T."/>
            <person name="Masukawa M."/>
            <person name="Mizubayashi T."/>
            <person name="Mukai Y."/>
            <person name="Nagasaki H."/>
            <person name="Nagata Y."/>
            <person name="Naito S."/>
            <person name="Nakashima M."/>
            <person name="Nakama Y."/>
            <person name="Nakamichi Y."/>
            <person name="Nakamura M."/>
            <person name="Meguro A."/>
            <person name="Negishi M."/>
            <person name="Ohta I."/>
            <person name="Ohta T."/>
            <person name="Okamoto M."/>
            <person name="Ono N."/>
            <person name="Saji S."/>
            <person name="Sakaguchi M."/>
            <person name="Sakai K."/>
            <person name="Shibata M."/>
            <person name="Shimokawa T."/>
            <person name="Song J."/>
            <person name="Takazaki Y."/>
            <person name="Terasawa K."/>
            <person name="Tsugane M."/>
            <person name="Tsuji K."/>
            <person name="Ueda S."/>
            <person name="Waki K."/>
            <person name="Yamagata H."/>
            <person name="Yamamoto M."/>
            <person name="Yamamoto S."/>
            <person name="Yamane H."/>
            <person name="Yoshiki S."/>
            <person name="Yoshihara R."/>
            <person name="Yukawa K."/>
            <person name="Zhong H."/>
            <person name="Yano M."/>
            <person name="Yuan Q."/>
            <person name="Ouyang S."/>
            <person name="Liu J."/>
            <person name="Jones K.M."/>
            <person name="Gansberger K."/>
            <person name="Moffat K."/>
            <person name="Hill J."/>
            <person name="Bera J."/>
            <person name="Fadrosh D."/>
            <person name="Jin S."/>
            <person name="Johri S."/>
            <person name="Kim M."/>
            <person name="Overton L."/>
            <person name="Reardon M."/>
            <person name="Tsitrin T."/>
            <person name="Vuong H."/>
            <person name="Weaver B."/>
            <person name="Ciecko A."/>
            <person name="Tallon L."/>
            <person name="Jackson J."/>
            <person name="Pai G."/>
            <person name="Aken S.V."/>
            <person name="Utterback T."/>
            <person name="Reidmuller S."/>
            <person name="Feldblyum T."/>
            <person name="Hsiao J."/>
            <person name="Zismann V."/>
            <person name="Iobst S."/>
            <person name="de Vazeille A.R."/>
            <person name="Buell C.R."/>
            <person name="Ying K."/>
            <person name="Li Y."/>
            <person name="Lu T."/>
            <person name="Huang Y."/>
            <person name="Zhao Q."/>
            <person name="Feng Q."/>
            <person name="Zhang L."/>
            <person name="Zhu J."/>
            <person name="Weng Q."/>
            <person name="Mu J."/>
            <person name="Lu Y."/>
            <person name="Fan D."/>
            <person name="Liu Y."/>
            <person name="Guan J."/>
            <person name="Zhang Y."/>
            <person name="Yu S."/>
            <person name="Liu X."/>
            <person name="Zhang Y."/>
            <person name="Hong G."/>
            <person name="Han B."/>
            <person name="Choisne N."/>
            <person name="Demange N."/>
            <person name="Orjeda G."/>
            <person name="Samain S."/>
            <person name="Cattolico L."/>
            <person name="Pelletier E."/>
            <person name="Couloux A."/>
            <person name="Segurens B."/>
            <person name="Wincker P."/>
            <person name="D'Hont A."/>
            <person name="Scarpelli C."/>
            <person name="Weissenbach J."/>
            <person name="Salanoubat M."/>
            <person name="Quetier F."/>
            <person name="Yu Y."/>
            <person name="Kim H.R."/>
            <person name="Rambo T."/>
            <person name="Currie J."/>
            <person name="Collura K."/>
            <person name="Luo M."/>
            <person name="Yang T."/>
            <person name="Ammiraju J.S.S."/>
            <person name="Engler F."/>
            <person name="Soderlund C."/>
            <person name="Wing R.A."/>
            <person name="Palmer L.E."/>
            <person name="de la Bastide M."/>
            <person name="Spiegel L."/>
            <person name="Nascimento L."/>
            <person name="Zutavern T."/>
            <person name="O'Shaughnessy A."/>
            <person name="Dike S."/>
            <person name="Dedhia N."/>
            <person name="Preston R."/>
            <person name="Balija V."/>
            <person name="McCombie W.R."/>
            <person name="Chow T."/>
            <person name="Chen H."/>
            <person name="Chung M."/>
            <person name="Chen C."/>
            <person name="Shaw J."/>
            <person name="Wu H."/>
            <person name="Hsiao K."/>
            <person name="Chao Y."/>
            <person name="Chu M."/>
            <person name="Cheng C."/>
            <person name="Hour A."/>
            <person name="Lee P."/>
            <person name="Lin S."/>
            <person name="Lin Y."/>
            <person name="Liou J."/>
            <person name="Liu S."/>
            <person name="Hsing Y."/>
            <person name="Raghuvanshi S."/>
            <person name="Mohanty A."/>
            <person name="Bharti A.K."/>
            <person name="Gaur A."/>
            <person name="Gupta V."/>
            <person name="Kumar D."/>
            <person name="Ravi V."/>
            <person name="Vij S."/>
            <person name="Kapur A."/>
            <person name="Khurana P."/>
            <person name="Khurana P."/>
            <person name="Khurana J.P."/>
            <person name="Tyagi A.K."/>
            <person name="Gaikwad K."/>
            <person name="Singh A."/>
            <person name="Dalal V."/>
            <person name="Srivastava S."/>
            <person name="Dixit A."/>
            <person name="Pal A.K."/>
            <person name="Ghazi I.A."/>
            <person name="Yadav M."/>
            <person name="Pandit A."/>
            <person name="Bhargava A."/>
            <person name="Sureshbabu K."/>
            <person name="Batra K."/>
            <person name="Sharma T.R."/>
            <person name="Mohapatra T."/>
            <person name="Singh N.K."/>
            <person name="Messing J."/>
            <person name="Nelson A.B."/>
            <person name="Fuks G."/>
            <person name="Kavchok S."/>
            <person name="Keizer G."/>
            <person name="Linton E."/>
            <person name="Llaca V."/>
            <person name="Song R."/>
            <person name="Tanyolac B."/>
            <person name="Young S."/>
            <person name="Ho-Il K."/>
            <person name="Hahn J.H."/>
            <person name="Sangsakoo G."/>
            <person name="Vanavichit A."/>
            <person name="de Mattos Luiz.A.T."/>
            <person name="Zimmer P.D."/>
            <person name="Malone G."/>
            <person name="Dellagostin O."/>
            <person name="de Oliveira A.C."/>
            <person name="Bevan M."/>
            <person name="Bancroft I."/>
            <person name="Minx P."/>
            <person name="Cordum H."/>
            <person name="Wilson R."/>
            <person name="Cheng Z."/>
            <person name="Jin W."/>
            <person name="Jiang J."/>
            <person name="Leong S.A."/>
            <person name="Iwama H."/>
            <person name="Gojobori T."/>
            <person name="Itoh T."/>
            <person name="Niimura Y."/>
            <person name="Fujii Y."/>
            <person name="Habara T."/>
            <person name="Sakai H."/>
            <person name="Sato Y."/>
            <person name="Wilson G."/>
            <person name="Kumar K."/>
            <person name="McCouch S."/>
            <person name="Juretic N."/>
            <person name="Hoen D."/>
            <person name="Wright S."/>
            <person name="Bruskiewich R."/>
            <person name="Bureau T."/>
            <person name="Miyao A."/>
            <person name="Hirochika H."/>
            <person name="Nishikawa T."/>
            <person name="Kadowaki K."/>
            <person name="Sugiura M."/>
            <person name="Burr B."/>
            <person name="Sasaki T."/>
        </authorList>
    </citation>
    <scope>NUCLEOTIDE SEQUENCE [LARGE SCALE GENOMIC DNA]</scope>
    <source>
        <strain evidence="4">cv. Nipponbare</strain>
    </source>
</reference>
<evidence type="ECO:0000313" key="3">
    <source>
        <dbReference type="EMBL" id="BAC20091.1"/>
    </source>
</evidence>